<evidence type="ECO:0000256" key="1">
    <source>
        <dbReference type="ARBA" id="ARBA00006484"/>
    </source>
</evidence>
<protein>
    <recommendedName>
        <fullName evidence="6">Retinol dehydrogenase 12</fullName>
    </recommendedName>
</protein>
<dbReference type="InterPro" id="IPR036291">
    <property type="entry name" value="NAD(P)-bd_dom_sf"/>
</dbReference>
<evidence type="ECO:0000313" key="5">
    <source>
        <dbReference type="Proteomes" id="UP000243797"/>
    </source>
</evidence>
<sequence>MSSIYTCRFALRASHSLLTISARRSTSKIPKQFHSAPARTIMQTVKDKIAENFGGSAHTAGSQNFALNEVPDLSGKVAIVTGGSEGIGYGCTHTLLSKNIEKLFIVSLKLETGKDALEALEDELGADARNRVEYIQMDLADWSETAKVASDIASKTDRIDILINNAARGIMTYQLAETNGIDLHMAINHFGHEVFTSHLLPTIKKTADAGHTVRIVNLSSNLHESCPSETKFESIEELNTDYGPNGQYARTKLATLLHAKYLDKHLHSKYPNILVNATFPGIVDTAQTTTHVHEAYPLLGYGMSVLLKPFQKSQFEGCVSTMFAATTTDKSGQYICPPCIVEKGSDKANDMALAEQLMKLTREVTEQKTRPESSAKGCPFKDT</sequence>
<dbReference type="Pfam" id="PF00106">
    <property type="entry name" value="adh_short"/>
    <property type="match status" value="1"/>
</dbReference>
<evidence type="ECO:0008006" key="6">
    <source>
        <dbReference type="Google" id="ProtNLM"/>
    </source>
</evidence>
<accession>A0A2K1QH32</accession>
<dbReference type="PRINTS" id="PR00081">
    <property type="entry name" value="GDHRDH"/>
</dbReference>
<reference evidence="4 5" key="1">
    <citation type="submission" date="2017-06" db="EMBL/GenBank/DDBJ databases">
        <title>Draft genome sequence of a variant of Elsinoe murrayae.</title>
        <authorList>
            <person name="Cheng Q."/>
        </authorList>
    </citation>
    <scope>NUCLEOTIDE SEQUENCE [LARGE SCALE GENOMIC DNA]</scope>
    <source>
        <strain evidence="4 5">CQ-2017a</strain>
    </source>
</reference>
<keyword evidence="2" id="KW-0560">Oxidoreductase</keyword>
<dbReference type="OrthoDB" id="191139at2759"/>
<dbReference type="InParanoid" id="A0A2K1QH32"/>
<dbReference type="SUPFAM" id="SSF51735">
    <property type="entry name" value="NAD(P)-binding Rossmann-fold domains"/>
    <property type="match status" value="1"/>
</dbReference>
<organism evidence="4 5">
    <name type="scientific">Sphaceloma murrayae</name>
    <dbReference type="NCBI Taxonomy" id="2082308"/>
    <lineage>
        <taxon>Eukaryota</taxon>
        <taxon>Fungi</taxon>
        <taxon>Dikarya</taxon>
        <taxon>Ascomycota</taxon>
        <taxon>Pezizomycotina</taxon>
        <taxon>Dothideomycetes</taxon>
        <taxon>Dothideomycetidae</taxon>
        <taxon>Myriangiales</taxon>
        <taxon>Elsinoaceae</taxon>
        <taxon>Sphaceloma</taxon>
    </lineage>
</organism>
<proteinExistence type="inferred from homology"/>
<dbReference type="Gene3D" id="3.40.50.720">
    <property type="entry name" value="NAD(P)-binding Rossmann-like Domain"/>
    <property type="match status" value="1"/>
</dbReference>
<evidence type="ECO:0000256" key="2">
    <source>
        <dbReference type="ARBA" id="ARBA00023002"/>
    </source>
</evidence>
<dbReference type="AlphaFoldDB" id="A0A2K1QH32"/>
<dbReference type="GO" id="GO:0016491">
    <property type="term" value="F:oxidoreductase activity"/>
    <property type="evidence" value="ECO:0007669"/>
    <property type="project" value="UniProtKB-KW"/>
</dbReference>
<evidence type="ECO:0000313" key="4">
    <source>
        <dbReference type="EMBL" id="PNS14464.1"/>
    </source>
</evidence>
<feature type="region of interest" description="Disordered" evidence="3">
    <location>
        <begin position="362"/>
        <end position="383"/>
    </location>
</feature>
<gene>
    <name evidence="4" type="ORF">CAC42_3750</name>
</gene>
<dbReference type="PANTHER" id="PTHR24320">
    <property type="entry name" value="RETINOL DEHYDROGENASE"/>
    <property type="match status" value="1"/>
</dbReference>
<dbReference type="InterPro" id="IPR002347">
    <property type="entry name" value="SDR_fam"/>
</dbReference>
<dbReference type="EMBL" id="NKHZ01000086">
    <property type="protein sequence ID" value="PNS14464.1"/>
    <property type="molecule type" value="Genomic_DNA"/>
</dbReference>
<evidence type="ECO:0000256" key="3">
    <source>
        <dbReference type="SAM" id="MobiDB-lite"/>
    </source>
</evidence>
<comment type="similarity">
    <text evidence="1">Belongs to the short-chain dehydrogenases/reductases (SDR) family.</text>
</comment>
<comment type="caution">
    <text evidence="4">The sequence shown here is derived from an EMBL/GenBank/DDBJ whole genome shotgun (WGS) entry which is preliminary data.</text>
</comment>
<keyword evidence="5" id="KW-1185">Reference proteome</keyword>
<dbReference type="Proteomes" id="UP000243797">
    <property type="component" value="Unassembled WGS sequence"/>
</dbReference>
<name>A0A2K1QH32_9PEZI</name>
<dbReference type="PANTHER" id="PTHR24320:SF33">
    <property type="entry name" value="OXIDOREDUCTASE BLI-4, MITOCHONDRIAL-RELATED"/>
    <property type="match status" value="1"/>
</dbReference>
<dbReference type="STRING" id="2082308.A0A2K1QH32"/>